<feature type="region of interest" description="Disordered" evidence="1">
    <location>
        <begin position="47"/>
        <end position="111"/>
    </location>
</feature>
<reference evidence="4" key="1">
    <citation type="submission" date="2015-08" db="EMBL/GenBank/DDBJ databases">
        <authorList>
            <person name="Kim K.M."/>
        </authorList>
    </citation>
    <scope>NUCLEOTIDE SEQUENCE [LARGE SCALE GENOMIC DNA]</scope>
    <source>
        <strain evidence="4">KCTC 23892</strain>
    </source>
</reference>
<dbReference type="STRING" id="1144748.KS2013_793"/>
<dbReference type="OrthoDB" id="4750212at2"/>
<sequence precursor="true">MIIKRIMILSALFSISFSINAASTAEDCAAITDDTKRLQCYDAFLKSQKAKQEESKSEVTQPEQTAPIKPAPKPIAPPKPTAPAEPEPTAEEKFGAEKLEKSSEESKELDRIESRAKGNYKMWERGLEVKLENGQVWEITESRSSYHKVKNPKVTIEKGMFGSYFLRIEGLNKGFRVERIK</sequence>
<organism evidence="3 4">
    <name type="scientific">Kangiella sediminilitoris</name>
    <dbReference type="NCBI Taxonomy" id="1144748"/>
    <lineage>
        <taxon>Bacteria</taxon>
        <taxon>Pseudomonadati</taxon>
        <taxon>Pseudomonadota</taxon>
        <taxon>Gammaproteobacteria</taxon>
        <taxon>Kangiellales</taxon>
        <taxon>Kangiellaceae</taxon>
        <taxon>Kangiella</taxon>
    </lineage>
</organism>
<gene>
    <name evidence="3" type="ORF">KS2013_793</name>
</gene>
<dbReference type="AlphaFoldDB" id="A0A1B3B9Q6"/>
<evidence type="ECO:0000313" key="4">
    <source>
        <dbReference type="Proteomes" id="UP000094147"/>
    </source>
</evidence>
<name>A0A1B3B9Q6_9GAMM</name>
<feature type="compositionally biased region" description="Basic and acidic residues" evidence="1">
    <location>
        <begin position="90"/>
        <end position="111"/>
    </location>
</feature>
<feature type="compositionally biased region" description="Pro residues" evidence="1">
    <location>
        <begin position="69"/>
        <end position="86"/>
    </location>
</feature>
<accession>A0A1B3B9Q6</accession>
<keyword evidence="2" id="KW-0732">Signal</keyword>
<keyword evidence="4" id="KW-1185">Reference proteome</keyword>
<dbReference type="RefSeq" id="WP_068990064.1">
    <property type="nucleotide sequence ID" value="NZ_CP012418.1"/>
</dbReference>
<feature type="signal peptide" evidence="2">
    <location>
        <begin position="1"/>
        <end position="21"/>
    </location>
</feature>
<evidence type="ECO:0000313" key="3">
    <source>
        <dbReference type="EMBL" id="AOE49517.1"/>
    </source>
</evidence>
<evidence type="ECO:0000256" key="2">
    <source>
        <dbReference type="SAM" id="SignalP"/>
    </source>
</evidence>
<evidence type="ECO:0000256" key="1">
    <source>
        <dbReference type="SAM" id="MobiDB-lite"/>
    </source>
</evidence>
<dbReference type="Proteomes" id="UP000094147">
    <property type="component" value="Chromosome"/>
</dbReference>
<dbReference type="KEGG" id="ksd:KS2013_793"/>
<dbReference type="EMBL" id="CP012418">
    <property type="protein sequence ID" value="AOE49517.1"/>
    <property type="molecule type" value="Genomic_DNA"/>
</dbReference>
<evidence type="ECO:0008006" key="5">
    <source>
        <dbReference type="Google" id="ProtNLM"/>
    </source>
</evidence>
<proteinExistence type="predicted"/>
<feature type="chain" id="PRO_5008544052" description="Lipoprotein" evidence="2">
    <location>
        <begin position="22"/>
        <end position="181"/>
    </location>
</feature>
<protein>
    <recommendedName>
        <fullName evidence="5">Lipoprotein</fullName>
    </recommendedName>
</protein>